<dbReference type="Pfam" id="PF03721">
    <property type="entry name" value="UDPG_MGDP_dh_N"/>
    <property type="match status" value="1"/>
</dbReference>
<evidence type="ECO:0000256" key="3">
    <source>
        <dbReference type="ARBA" id="ARBA00023027"/>
    </source>
</evidence>
<dbReference type="Proteomes" id="UP000034508">
    <property type="component" value="Unassembled WGS sequence"/>
</dbReference>
<dbReference type="GO" id="GO:0016616">
    <property type="term" value="F:oxidoreductase activity, acting on the CH-OH group of donors, NAD or NADP as acceptor"/>
    <property type="evidence" value="ECO:0007669"/>
    <property type="project" value="InterPro"/>
</dbReference>
<reference evidence="6 7" key="1">
    <citation type="journal article" date="2015" name="Nature">
        <title>rRNA introns, odd ribosomes, and small enigmatic genomes across a large radiation of phyla.</title>
        <authorList>
            <person name="Brown C.T."/>
            <person name="Hug L.A."/>
            <person name="Thomas B.C."/>
            <person name="Sharon I."/>
            <person name="Castelle C.J."/>
            <person name="Singh A."/>
            <person name="Wilkins M.J."/>
            <person name="Williams K.H."/>
            <person name="Banfield J.F."/>
        </authorList>
    </citation>
    <scope>NUCLEOTIDE SEQUENCE [LARGE SCALE GENOMIC DNA]</scope>
</reference>
<evidence type="ECO:0000313" key="6">
    <source>
        <dbReference type="EMBL" id="KKQ18743.1"/>
    </source>
</evidence>
<dbReference type="InterPro" id="IPR028359">
    <property type="entry name" value="UDP_ManNAc/GlcNAc_DH"/>
</dbReference>
<protein>
    <submittedName>
        <fullName evidence="6">Nucleotide sugar dehydrogenase</fullName>
    </submittedName>
</protein>
<dbReference type="GO" id="GO:0016628">
    <property type="term" value="F:oxidoreductase activity, acting on the CH-CH group of donors, NAD or NADP as acceptor"/>
    <property type="evidence" value="ECO:0007669"/>
    <property type="project" value="InterPro"/>
</dbReference>
<dbReference type="InterPro" id="IPR036291">
    <property type="entry name" value="NAD(P)-bd_dom_sf"/>
</dbReference>
<feature type="domain" description="UDP-glucose/GDP-mannose dehydrogenase C-terminal" evidence="5">
    <location>
        <begin position="319"/>
        <end position="417"/>
    </location>
</feature>
<evidence type="ECO:0000256" key="2">
    <source>
        <dbReference type="ARBA" id="ARBA00023002"/>
    </source>
</evidence>
<dbReference type="PIRSF" id="PIRSF500136">
    <property type="entry name" value="UDP_ManNAc_DH"/>
    <property type="match status" value="1"/>
</dbReference>
<sequence length="429" mass="48046">MEKINQKQTFAIVGLGYVGLPLAIEFAKVGLNVIGFDVDTQRITKLKAFRDFRQEFTAKELKSVSIHYTNRADELRKASVIIVAVPTPVNVANQPDLQPLKEASSLVGKNLAKNTLVIFESTVYPGVTEEICQPIIEKESGLKCSDDWQIGYSPERINPGDKEHMLVNTTKIVSGKDKKTLNKMVEIYSLICKNGLHEAPNIKTAEAAKVIENIQRDLNIALMNELSLLFHRMDIDTNKVLAAAGTKWNFLPFRPGLVGGHCIGVDPYYLTYKAEELGYHTQVISAGRRINDYMAEFVADLLITGLIEAGKNIQKAKVLVMGLTFKENLGDTRNSKIAATINKLQKFGLKVFGIDPYLSKSRIKKEFHLQAISHLSGQYEAVILATPHREFLDQEKKILEIILPKKILIDVKNVFPKLKTKPDLIYKSL</sequence>
<keyword evidence="2" id="KW-0560">Oxidoreductase</keyword>
<dbReference type="EMBL" id="LBSM01000002">
    <property type="protein sequence ID" value="KKQ18743.1"/>
    <property type="molecule type" value="Genomic_DNA"/>
</dbReference>
<dbReference type="Pfam" id="PF00984">
    <property type="entry name" value="UDPG_MGDP_dh"/>
    <property type="match status" value="1"/>
</dbReference>
<accession>A0A0G0FI81</accession>
<dbReference type="NCBIfam" id="TIGR03026">
    <property type="entry name" value="NDP-sugDHase"/>
    <property type="match status" value="1"/>
</dbReference>
<dbReference type="SUPFAM" id="SSF52413">
    <property type="entry name" value="UDP-glucose/GDP-mannose dehydrogenase C-terminal domain"/>
    <property type="match status" value="1"/>
</dbReference>
<dbReference type="AlphaFoldDB" id="A0A0G0FI81"/>
<dbReference type="SUPFAM" id="SSF48179">
    <property type="entry name" value="6-phosphogluconate dehydrogenase C-terminal domain-like"/>
    <property type="match status" value="1"/>
</dbReference>
<organism evidence="6 7">
    <name type="scientific">Berkelbacteria bacterium GW2011_GWA1_36_9</name>
    <dbReference type="NCBI Taxonomy" id="1618331"/>
    <lineage>
        <taxon>Bacteria</taxon>
        <taxon>Candidatus Berkelbacteria</taxon>
    </lineage>
</organism>
<dbReference type="Gene3D" id="3.40.50.720">
    <property type="entry name" value="NAD(P)-binding Rossmann-like Domain"/>
    <property type="match status" value="2"/>
</dbReference>
<dbReference type="PANTHER" id="PTHR43491">
    <property type="entry name" value="UDP-N-ACETYL-D-MANNOSAMINE DEHYDROGENASE"/>
    <property type="match status" value="1"/>
</dbReference>
<dbReference type="InterPro" id="IPR001732">
    <property type="entry name" value="UDP-Glc/GDP-Man_DH_N"/>
</dbReference>
<dbReference type="InterPro" id="IPR017476">
    <property type="entry name" value="UDP-Glc/GDP-Man"/>
</dbReference>
<comment type="similarity">
    <text evidence="1 4">Belongs to the UDP-glucose/GDP-mannose dehydrogenase family.</text>
</comment>
<dbReference type="PATRIC" id="fig|1618331.3.peg.168"/>
<dbReference type="SMART" id="SM00984">
    <property type="entry name" value="UDPG_MGDP_dh_C"/>
    <property type="match status" value="1"/>
</dbReference>
<gene>
    <name evidence="6" type="ORF">US31_C0002G0088</name>
</gene>
<dbReference type="InterPro" id="IPR036220">
    <property type="entry name" value="UDP-Glc/GDP-Man_DH_C_sf"/>
</dbReference>
<name>A0A0G0FI81_9BACT</name>
<dbReference type="InterPro" id="IPR014027">
    <property type="entry name" value="UDP-Glc/GDP-Man_DH_C"/>
</dbReference>
<keyword evidence="3" id="KW-0520">NAD</keyword>
<dbReference type="GO" id="GO:0000271">
    <property type="term" value="P:polysaccharide biosynthetic process"/>
    <property type="evidence" value="ECO:0007669"/>
    <property type="project" value="InterPro"/>
</dbReference>
<dbReference type="PIRSF" id="PIRSF000124">
    <property type="entry name" value="UDPglc_GDPman_dh"/>
    <property type="match status" value="1"/>
</dbReference>
<dbReference type="GO" id="GO:0051287">
    <property type="term" value="F:NAD binding"/>
    <property type="evidence" value="ECO:0007669"/>
    <property type="project" value="InterPro"/>
</dbReference>
<proteinExistence type="inferred from homology"/>
<dbReference type="InterPro" id="IPR014026">
    <property type="entry name" value="UDP-Glc/GDP-Man_DH_dimer"/>
</dbReference>
<evidence type="ECO:0000256" key="4">
    <source>
        <dbReference type="PIRNR" id="PIRNR000124"/>
    </source>
</evidence>
<comment type="caution">
    <text evidence="6">The sequence shown here is derived from an EMBL/GenBank/DDBJ whole genome shotgun (WGS) entry which is preliminary data.</text>
</comment>
<evidence type="ECO:0000313" key="7">
    <source>
        <dbReference type="Proteomes" id="UP000034508"/>
    </source>
</evidence>
<dbReference type="Pfam" id="PF03720">
    <property type="entry name" value="UDPG_MGDP_dh_C"/>
    <property type="match status" value="1"/>
</dbReference>
<evidence type="ECO:0000259" key="5">
    <source>
        <dbReference type="SMART" id="SM00984"/>
    </source>
</evidence>
<dbReference type="PANTHER" id="PTHR43491:SF2">
    <property type="entry name" value="UDP-N-ACETYL-D-MANNOSAMINE DEHYDROGENASE"/>
    <property type="match status" value="1"/>
</dbReference>
<dbReference type="InterPro" id="IPR008927">
    <property type="entry name" value="6-PGluconate_DH-like_C_sf"/>
</dbReference>
<evidence type="ECO:0000256" key="1">
    <source>
        <dbReference type="ARBA" id="ARBA00006601"/>
    </source>
</evidence>
<dbReference type="SUPFAM" id="SSF51735">
    <property type="entry name" value="NAD(P)-binding Rossmann-fold domains"/>
    <property type="match status" value="1"/>
</dbReference>